<organism evidence="1 2">
    <name type="scientific">Cirrhinus molitorella</name>
    <name type="common">mud carp</name>
    <dbReference type="NCBI Taxonomy" id="172907"/>
    <lineage>
        <taxon>Eukaryota</taxon>
        <taxon>Metazoa</taxon>
        <taxon>Chordata</taxon>
        <taxon>Craniata</taxon>
        <taxon>Vertebrata</taxon>
        <taxon>Euteleostomi</taxon>
        <taxon>Actinopterygii</taxon>
        <taxon>Neopterygii</taxon>
        <taxon>Teleostei</taxon>
        <taxon>Ostariophysi</taxon>
        <taxon>Cypriniformes</taxon>
        <taxon>Cyprinidae</taxon>
        <taxon>Labeoninae</taxon>
        <taxon>Labeonini</taxon>
        <taxon>Cirrhinus</taxon>
    </lineage>
</organism>
<gene>
    <name evidence="1" type="ORF">Q8A67_012527</name>
</gene>
<comment type="caution">
    <text evidence="1">The sequence shown here is derived from an EMBL/GenBank/DDBJ whole genome shotgun (WGS) entry which is preliminary data.</text>
</comment>
<evidence type="ECO:0000313" key="2">
    <source>
        <dbReference type="Proteomes" id="UP001187343"/>
    </source>
</evidence>
<dbReference type="Proteomes" id="UP001187343">
    <property type="component" value="Unassembled WGS sequence"/>
</dbReference>
<name>A0AA88PMH3_9TELE</name>
<accession>A0AA88PMH3</accession>
<dbReference type="EMBL" id="JAUYZG010000012">
    <property type="protein sequence ID" value="KAK2892539.1"/>
    <property type="molecule type" value="Genomic_DNA"/>
</dbReference>
<dbReference type="AlphaFoldDB" id="A0AA88PMH3"/>
<proteinExistence type="predicted"/>
<protein>
    <submittedName>
        <fullName evidence="1">Uncharacterized protein</fullName>
    </submittedName>
</protein>
<evidence type="ECO:0000313" key="1">
    <source>
        <dbReference type="EMBL" id="KAK2892539.1"/>
    </source>
</evidence>
<keyword evidence="2" id="KW-1185">Reference proteome</keyword>
<sequence>MLFVKEESEDIKIEEALRVKQEDTEEQTGLTSLKKESQKCSIKEDGDQILDLKMRRIAAIYVAPQSCPYAFPPLLIPSDSTSVLSLHIVTAVLRLPGVTSIACCGGSAVFSYTI</sequence>
<reference evidence="1" key="1">
    <citation type="submission" date="2023-08" db="EMBL/GenBank/DDBJ databases">
        <title>Chromosome-level Genome Assembly of mud carp (Cirrhinus molitorella).</title>
        <authorList>
            <person name="Liu H."/>
        </authorList>
    </citation>
    <scope>NUCLEOTIDE SEQUENCE</scope>
    <source>
        <strain evidence="1">Prfri</strain>
        <tissue evidence="1">Muscle</tissue>
    </source>
</reference>